<protein>
    <submittedName>
        <fullName evidence="1">Uncharacterized protein</fullName>
    </submittedName>
</protein>
<evidence type="ECO:0000313" key="1">
    <source>
        <dbReference type="EMBL" id="OHT02349.1"/>
    </source>
</evidence>
<dbReference type="EMBL" id="MLAK01000871">
    <property type="protein sequence ID" value="OHT02349.1"/>
    <property type="molecule type" value="Genomic_DNA"/>
</dbReference>
<organism evidence="1 2">
    <name type="scientific">Tritrichomonas foetus</name>
    <dbReference type="NCBI Taxonomy" id="1144522"/>
    <lineage>
        <taxon>Eukaryota</taxon>
        <taxon>Metamonada</taxon>
        <taxon>Parabasalia</taxon>
        <taxon>Tritrichomonadida</taxon>
        <taxon>Tritrichomonadidae</taxon>
        <taxon>Tritrichomonas</taxon>
    </lineage>
</organism>
<accession>A0A1J4JYK5</accession>
<sequence>MTSRLLRSLSTAFKESDVKRTEQIFYDITHSLTVVHFDPLNSKYQSDLLISMMNTVLPFLSHSNLKMRLQAESFLGHWSSLISAFSPDSLLNSYNFFDAVSTLQPNAQAIIFNFFTNTICSIPPSQRIIHIGTCHCMLMSSKPALLTKLAQDVWVLLRAELTVSNVASIVKFLVNSSIPKVVSFLCMKDPDELFPIVARDANLQFLKEFIPHWPTYVIVDVNLLRDRIVESLNSSNSSDISAGIEIVQLIADRMFIPPLLSQFNSWKAILNAMNELLASNKCTVSHKAALIDLSASLSKFEMISQRELQKFLVFNLDLPTTLQVSIIKLSACFVIRRKLPVGLIEYLKKQAILRDPLLYVAVLNFLQKCFNDFFLIAPQEAKNLLDLCLHPLPRYFVEQLQILRLFNHIDWNVFLIDMLPMKLIDIILGFLKEPHPSVVSKLSKFIQKMRIELPYAELNWFEDSSYYLSIFHNLDPSFIIELLDANMIPSASYPIATEAIAESLTRQIIDNENAQQSAPNSPSNSPKRSIYMPFNSSSFPASFIPHFDSSYDQKDESNSSNNNPISSHIYMQVFSRAIPIILEGIKALGFELDSNMKSLIPLISNNWARYSEKMPQLLEIISESFPESTFGKIIENSLKLIVLSVNEIKLKTENIIGLINIARIFASCFTDTTCQLLLKLKDIKFDSRIQSAILHFFDRALPFSHAEIIALTAVQTIPWENLLKLKEYLEVAADTNGEILIILDLITNENAEPHKSFLALKNNHEYVEKCMEIYEFDEWMITRDDFDYISTLSNIKAELEKLDDIHKEVIHLYPKTFSVKRKQRKYSRAGDFTFKFDDSISLGYEYASMENIQPETIVEKPNPAVPFNPYNSSSPSRTELFTFLWFSDRSIESIQVSNKETNENLDNNERVSKWSEIEKYAIEISDDEKFVAAFFSYARRKNLHIDLKEWPSLLSVNRNSDYSLISVALYFSFIKNTKYNELDSNQLDLIERTAIELGIQTASEFNLLQAVKTLTGLDKLVIESIISIDSSRFGEIPYFSITKIEEIFEIMKNDANSMFLPDCLHILSQNLLPSLPISHHEQFNFPPNVDVIKDYINTDVKIKTRIKKITQINSNTNDNSSSCEKTKNNGNMNETGELNLDVNEKEKENEKEYEWSISNSIVQLIVTSRNCDLFIFYFLNCIDFSREQFLEIIQQIPPGHPLYSYYLTVKLTLNEQKEYSGFTNDRLDKLFNFIANKPPSYSRELIAILLDSKNKYDLILSKSDKNRLIKLMPPVFYELLFKGFDLISTNLYDKRFPFVEESVLSLSVIDKDSFKYLNNVIQNGTHSSYNIIKDVYRLNNNELCQMFNTLNVDLAKLELCDRIASLLAYSPRYMCDTVSTMKQVLKQMAPDQLMTAFISNDFLNAPLQINVFLCVKMIVKAMVKMNNDMSKKNIEIIQAMIENRVTDKKLLELFESTNDLESLSILCESNIIS</sequence>
<name>A0A1J4JYK5_9EUKA</name>
<keyword evidence="2" id="KW-1185">Reference proteome</keyword>
<proteinExistence type="predicted"/>
<dbReference type="Proteomes" id="UP000179807">
    <property type="component" value="Unassembled WGS sequence"/>
</dbReference>
<dbReference type="GeneID" id="94828247"/>
<dbReference type="VEuPathDB" id="TrichDB:TRFO_07205"/>
<dbReference type="RefSeq" id="XP_068355485.1">
    <property type="nucleotide sequence ID" value="XM_068493543.1"/>
</dbReference>
<gene>
    <name evidence="1" type="ORF">TRFO_07205</name>
</gene>
<reference evidence="1" key="1">
    <citation type="submission" date="2016-10" db="EMBL/GenBank/DDBJ databases">
        <authorList>
            <person name="Benchimol M."/>
            <person name="Almeida L.G."/>
            <person name="Vasconcelos A.T."/>
            <person name="Perreira-Neves A."/>
            <person name="Rosa I.A."/>
            <person name="Tasca T."/>
            <person name="Bogo M.R."/>
            <person name="de Souza W."/>
        </authorList>
    </citation>
    <scope>NUCLEOTIDE SEQUENCE [LARGE SCALE GENOMIC DNA]</scope>
    <source>
        <strain evidence="1">K</strain>
    </source>
</reference>
<evidence type="ECO:0000313" key="2">
    <source>
        <dbReference type="Proteomes" id="UP000179807"/>
    </source>
</evidence>
<comment type="caution">
    <text evidence="1">The sequence shown here is derived from an EMBL/GenBank/DDBJ whole genome shotgun (WGS) entry which is preliminary data.</text>
</comment>